<keyword evidence="2" id="KW-1185">Reference proteome</keyword>
<gene>
    <name evidence="1" type="ORF">ACFQ2J_13400</name>
</gene>
<dbReference type="Proteomes" id="UP001596990">
    <property type="component" value="Unassembled WGS sequence"/>
</dbReference>
<evidence type="ECO:0000313" key="2">
    <source>
        <dbReference type="Proteomes" id="UP001596990"/>
    </source>
</evidence>
<dbReference type="EMBL" id="JBHTKL010000005">
    <property type="protein sequence ID" value="MFD1020177.1"/>
    <property type="molecule type" value="Genomic_DNA"/>
</dbReference>
<organism evidence="1 2">
    <name type="scientific">Thalassobacillus hwangdonensis</name>
    <dbReference type="NCBI Taxonomy" id="546108"/>
    <lineage>
        <taxon>Bacteria</taxon>
        <taxon>Bacillati</taxon>
        <taxon>Bacillota</taxon>
        <taxon>Bacilli</taxon>
        <taxon>Bacillales</taxon>
        <taxon>Bacillaceae</taxon>
        <taxon>Thalassobacillus</taxon>
    </lineage>
</organism>
<evidence type="ECO:0000313" key="1">
    <source>
        <dbReference type="EMBL" id="MFD1020177.1"/>
    </source>
</evidence>
<dbReference type="InterPro" id="IPR027417">
    <property type="entry name" value="P-loop_NTPase"/>
</dbReference>
<proteinExistence type="predicted"/>
<name>A0ABW3L324_9BACI</name>
<comment type="caution">
    <text evidence="1">The sequence shown here is derived from an EMBL/GenBank/DDBJ whole genome shotgun (WGS) entry which is preliminary data.</text>
</comment>
<accession>A0ABW3L324</accession>
<protein>
    <recommendedName>
        <fullName evidence="3">Sulfotransferase domain-containing protein</fullName>
    </recommendedName>
</protein>
<dbReference type="Gene3D" id="3.40.50.300">
    <property type="entry name" value="P-loop containing nucleotide triphosphate hydrolases"/>
    <property type="match status" value="1"/>
</dbReference>
<sequence length="241" mass="28605">MNKKQLLNYRNNLLNYIKKRPFLYSKMKYVFEKENYYKNVTNKNTELCVEAYPSSGNTLLMFMIQNYKEDINMSHHTHTLANIKLAKNKNIPCIVIIRDPINAISSYVYRFTEIHLINEKKINQEMLKYKDFYTYVLNNRDSFLIIDFNDLITKPEQTLKTVVINNKLFNTSKEKNWRKLIEQANDDVKNKAIKKGRLTKGSFPSEEKEKGKNKIKKIIIENRHYDEIEDLYSKIVAGGIK</sequence>
<reference evidence="2" key="1">
    <citation type="journal article" date="2019" name="Int. J. Syst. Evol. Microbiol.">
        <title>The Global Catalogue of Microorganisms (GCM) 10K type strain sequencing project: providing services to taxonomists for standard genome sequencing and annotation.</title>
        <authorList>
            <consortium name="The Broad Institute Genomics Platform"/>
            <consortium name="The Broad Institute Genome Sequencing Center for Infectious Disease"/>
            <person name="Wu L."/>
            <person name="Ma J."/>
        </authorList>
    </citation>
    <scope>NUCLEOTIDE SEQUENCE [LARGE SCALE GENOMIC DNA]</scope>
    <source>
        <strain evidence="2">CCUG 56607</strain>
    </source>
</reference>
<evidence type="ECO:0008006" key="3">
    <source>
        <dbReference type="Google" id="ProtNLM"/>
    </source>
</evidence>
<dbReference type="SUPFAM" id="SSF52540">
    <property type="entry name" value="P-loop containing nucleoside triphosphate hydrolases"/>
    <property type="match status" value="1"/>
</dbReference>
<dbReference type="RefSeq" id="WP_386061312.1">
    <property type="nucleotide sequence ID" value="NZ_JBHTKL010000005.1"/>
</dbReference>